<reference evidence="2" key="3">
    <citation type="submission" date="2020-06" db="EMBL/GenBank/DDBJ databases">
        <title>Helianthus annuus Genome sequencing and assembly Release 2.</title>
        <authorList>
            <person name="Gouzy J."/>
            <person name="Langlade N."/>
            <person name="Munos S."/>
        </authorList>
    </citation>
    <scope>NUCLEOTIDE SEQUENCE</scope>
    <source>
        <tissue evidence="2">Leaves</tissue>
    </source>
</reference>
<dbReference type="PANTHER" id="PTHR32246">
    <property type="entry name" value="INGRESSION PROTEIN FIC1"/>
    <property type="match status" value="1"/>
</dbReference>
<accession>A0A251U236</accession>
<dbReference type="Gramene" id="mRNA:HanXRQr2_Chr08g0322781">
    <property type="protein sequence ID" value="CDS:HanXRQr2_Chr08g0322781.1"/>
    <property type="gene ID" value="HanXRQr2_Chr08g0322781"/>
</dbReference>
<dbReference type="EMBL" id="MNCJ02000323">
    <property type="protein sequence ID" value="KAF5793963.1"/>
    <property type="molecule type" value="Genomic_DNA"/>
</dbReference>
<dbReference type="InterPro" id="IPR044750">
    <property type="entry name" value="C2_SRC2/BAP"/>
</dbReference>
<protein>
    <submittedName>
        <fullName evidence="2 3">C2 domain-containing protein</fullName>
    </submittedName>
</protein>
<dbReference type="OrthoDB" id="270970at2759"/>
<dbReference type="InterPro" id="IPR000008">
    <property type="entry name" value="C2_dom"/>
</dbReference>
<gene>
    <name evidence="3" type="ORF">HannXRQ_Chr08g0212211</name>
    <name evidence="2" type="ORF">HanXRQr2_Chr08g0322781</name>
</gene>
<dbReference type="InParanoid" id="A0A251U236"/>
<feature type="domain" description="C2" evidence="1">
    <location>
        <begin position="1"/>
        <end position="113"/>
    </location>
</feature>
<dbReference type="SMART" id="SM00239">
    <property type="entry name" value="C2"/>
    <property type="match status" value="1"/>
</dbReference>
<dbReference type="Pfam" id="PF00168">
    <property type="entry name" value="C2"/>
    <property type="match status" value="1"/>
</dbReference>
<name>A0A251U236_HELAN</name>
<dbReference type="FunCoup" id="A0A251U236">
    <property type="interactions" value="3"/>
</dbReference>
<dbReference type="GO" id="GO:0006952">
    <property type="term" value="P:defense response"/>
    <property type="evidence" value="ECO:0007669"/>
    <property type="project" value="InterPro"/>
</dbReference>
<keyword evidence="4" id="KW-1185">Reference proteome</keyword>
<dbReference type="AlphaFoldDB" id="A0A251U236"/>
<dbReference type="Proteomes" id="UP000215914">
    <property type="component" value="Chromosome 8"/>
</dbReference>
<dbReference type="InterPro" id="IPR035892">
    <property type="entry name" value="C2_domain_sf"/>
</dbReference>
<dbReference type="SUPFAM" id="SSF49562">
    <property type="entry name" value="C2 domain (Calcium/lipid-binding domain, CaLB)"/>
    <property type="match status" value="1"/>
</dbReference>
<dbReference type="Gene3D" id="2.60.40.150">
    <property type="entry name" value="C2 domain"/>
    <property type="match status" value="1"/>
</dbReference>
<proteinExistence type="predicted"/>
<organism evidence="3 4">
    <name type="scientific">Helianthus annuus</name>
    <name type="common">Common sunflower</name>
    <dbReference type="NCBI Taxonomy" id="4232"/>
    <lineage>
        <taxon>Eukaryota</taxon>
        <taxon>Viridiplantae</taxon>
        <taxon>Streptophyta</taxon>
        <taxon>Embryophyta</taxon>
        <taxon>Tracheophyta</taxon>
        <taxon>Spermatophyta</taxon>
        <taxon>Magnoliopsida</taxon>
        <taxon>eudicotyledons</taxon>
        <taxon>Gunneridae</taxon>
        <taxon>Pentapetalae</taxon>
        <taxon>asterids</taxon>
        <taxon>campanulids</taxon>
        <taxon>Asterales</taxon>
        <taxon>Asteraceae</taxon>
        <taxon>Asteroideae</taxon>
        <taxon>Heliantheae alliance</taxon>
        <taxon>Heliantheae</taxon>
        <taxon>Helianthus</taxon>
    </lineage>
</organism>
<sequence length="216" mass="23181">MEYKTLDLTLVSAKGLTKAGKLSIYAVASISDSRTVISKVQKFKTPIHKEGGSDPTWNFPMKFTLNKAASLQNRLTLVVKIKGARMLVDKNLGEVRVPIKELLEGVDPEGKTTQNVSYHMIGRDGEVKGVVSFSYKFGEKSSSSGKGVRSSSAYAQPCAADGHSSSSNGFGTSFIGGLLISDVANNAGCGGVRRVNSFPTFSKRVFRSRVLAPLVR</sequence>
<reference evidence="3" key="2">
    <citation type="submission" date="2017-02" db="EMBL/GenBank/DDBJ databases">
        <title>Sunflower complete genome.</title>
        <authorList>
            <person name="Langlade N."/>
            <person name="Munos S."/>
        </authorList>
    </citation>
    <scope>NUCLEOTIDE SEQUENCE [LARGE SCALE GENOMIC DNA]</scope>
    <source>
        <tissue evidence="3">Leaves</tissue>
    </source>
</reference>
<dbReference type="PROSITE" id="PS50004">
    <property type="entry name" value="C2"/>
    <property type="match status" value="1"/>
</dbReference>
<dbReference type="OMA" id="QAEYEYS"/>
<dbReference type="STRING" id="4232.A0A251U236"/>
<evidence type="ECO:0000259" key="1">
    <source>
        <dbReference type="PROSITE" id="PS50004"/>
    </source>
</evidence>
<evidence type="ECO:0000313" key="3">
    <source>
        <dbReference type="EMBL" id="OTG17438.1"/>
    </source>
</evidence>
<dbReference type="PANTHER" id="PTHR32246:SF173">
    <property type="entry name" value="C2 DOMAIN-CONTAINING PROTEIN"/>
    <property type="match status" value="1"/>
</dbReference>
<evidence type="ECO:0000313" key="2">
    <source>
        <dbReference type="EMBL" id="KAF5793963.1"/>
    </source>
</evidence>
<evidence type="ECO:0000313" key="4">
    <source>
        <dbReference type="Proteomes" id="UP000215914"/>
    </source>
</evidence>
<dbReference type="EMBL" id="CM007897">
    <property type="protein sequence ID" value="OTG17438.1"/>
    <property type="molecule type" value="Genomic_DNA"/>
</dbReference>
<reference evidence="2 4" key="1">
    <citation type="journal article" date="2017" name="Nature">
        <title>The sunflower genome provides insights into oil metabolism, flowering and Asterid evolution.</title>
        <authorList>
            <person name="Badouin H."/>
            <person name="Gouzy J."/>
            <person name="Grassa C.J."/>
            <person name="Murat F."/>
            <person name="Staton S.E."/>
            <person name="Cottret L."/>
            <person name="Lelandais-Briere C."/>
            <person name="Owens G.L."/>
            <person name="Carrere S."/>
            <person name="Mayjonade B."/>
            <person name="Legrand L."/>
            <person name="Gill N."/>
            <person name="Kane N.C."/>
            <person name="Bowers J.E."/>
            <person name="Hubner S."/>
            <person name="Bellec A."/>
            <person name="Berard A."/>
            <person name="Berges H."/>
            <person name="Blanchet N."/>
            <person name="Boniface M.C."/>
            <person name="Brunel D."/>
            <person name="Catrice O."/>
            <person name="Chaidir N."/>
            <person name="Claudel C."/>
            <person name="Donnadieu C."/>
            <person name="Faraut T."/>
            <person name="Fievet G."/>
            <person name="Helmstetter N."/>
            <person name="King M."/>
            <person name="Knapp S.J."/>
            <person name="Lai Z."/>
            <person name="Le Paslier M.C."/>
            <person name="Lippi Y."/>
            <person name="Lorenzon L."/>
            <person name="Mandel J.R."/>
            <person name="Marage G."/>
            <person name="Marchand G."/>
            <person name="Marquand E."/>
            <person name="Bret-Mestries E."/>
            <person name="Morien E."/>
            <person name="Nambeesan S."/>
            <person name="Nguyen T."/>
            <person name="Pegot-Espagnet P."/>
            <person name="Pouilly N."/>
            <person name="Raftis F."/>
            <person name="Sallet E."/>
            <person name="Schiex T."/>
            <person name="Thomas J."/>
            <person name="Vandecasteele C."/>
            <person name="Vares D."/>
            <person name="Vear F."/>
            <person name="Vautrin S."/>
            <person name="Crespi M."/>
            <person name="Mangin B."/>
            <person name="Burke J.M."/>
            <person name="Salse J."/>
            <person name="Munos S."/>
            <person name="Vincourt P."/>
            <person name="Rieseberg L.H."/>
            <person name="Langlade N.B."/>
        </authorList>
    </citation>
    <scope>NUCLEOTIDE SEQUENCE [LARGE SCALE GENOMIC DNA]</scope>
    <source>
        <strain evidence="4">cv. SF193</strain>
        <tissue evidence="2">Leaves</tissue>
    </source>
</reference>
<dbReference type="CDD" id="cd04051">
    <property type="entry name" value="C2_SRC2_like"/>
    <property type="match status" value="1"/>
</dbReference>